<dbReference type="RefSeq" id="WP_091395654.1">
    <property type="nucleotide sequence ID" value="NZ_BKAI01000006.1"/>
</dbReference>
<evidence type="ECO:0000313" key="1">
    <source>
        <dbReference type="EMBL" id="SDK03643.1"/>
    </source>
</evidence>
<reference evidence="1 2" key="1">
    <citation type="submission" date="2016-10" db="EMBL/GenBank/DDBJ databases">
        <authorList>
            <person name="de Groot N.N."/>
        </authorList>
    </citation>
    <scope>NUCLEOTIDE SEQUENCE [LARGE SCALE GENOMIC DNA]</scope>
    <source>
        <strain evidence="1 2">CGMCC 1.10076</strain>
    </source>
</reference>
<dbReference type="SUPFAM" id="SSF54060">
    <property type="entry name" value="His-Me finger endonucleases"/>
    <property type="match status" value="1"/>
</dbReference>
<dbReference type="Proteomes" id="UP000199580">
    <property type="component" value="Unassembled WGS sequence"/>
</dbReference>
<accession>A0A1G8YLT1</accession>
<evidence type="ECO:0000313" key="2">
    <source>
        <dbReference type="Proteomes" id="UP000199580"/>
    </source>
</evidence>
<proteinExistence type="predicted"/>
<dbReference type="EMBL" id="FNEZ01000003">
    <property type="protein sequence ID" value="SDK03643.1"/>
    <property type="molecule type" value="Genomic_DNA"/>
</dbReference>
<gene>
    <name evidence="1" type="ORF">SAMN04487935_2382</name>
</gene>
<name>A0A1G8YLT1_9FLAO</name>
<sequence length="192" mass="22735">MIRFYPNEEFKEFLIPYPLKYRYAVSNRGRLVSFTDEIRQGNLLNGSKMGGYNAFRYKIRENGKVRDKHFFIFRLVAELFIPKHSDEQTYVLHLDYVKDNDHTNNLKWATYAEMLAHGYKNPTMAENRRKLKEFKLKSDGAKLTVTKVIHLKKLLKDPNRKTRLKMLAKQFGVSEMQISRIKSGENWARVVV</sequence>
<dbReference type="OrthoDB" id="6631788at2"/>
<dbReference type="STRING" id="1128970.SAMN04487935_2382"/>
<dbReference type="InterPro" id="IPR044925">
    <property type="entry name" value="His-Me_finger_sf"/>
</dbReference>
<dbReference type="Gene3D" id="3.90.75.20">
    <property type="match status" value="1"/>
</dbReference>
<organism evidence="1 2">
    <name type="scientific">Flavobacterium noncentrifugens</name>
    <dbReference type="NCBI Taxonomy" id="1128970"/>
    <lineage>
        <taxon>Bacteria</taxon>
        <taxon>Pseudomonadati</taxon>
        <taxon>Bacteroidota</taxon>
        <taxon>Flavobacteriia</taxon>
        <taxon>Flavobacteriales</taxon>
        <taxon>Flavobacteriaceae</taxon>
        <taxon>Flavobacterium</taxon>
    </lineage>
</organism>
<protein>
    <submittedName>
        <fullName evidence="1">NUMOD4 motif-containing protein</fullName>
    </submittedName>
</protein>
<keyword evidence="2" id="KW-1185">Reference proteome</keyword>
<dbReference type="AlphaFoldDB" id="A0A1G8YLT1"/>